<keyword evidence="6" id="KW-0297">G-protein coupled receptor</keyword>
<feature type="transmembrane region" description="Helical" evidence="11">
    <location>
        <begin position="815"/>
        <end position="836"/>
    </location>
</feature>
<organism evidence="13 14">
    <name type="scientific">Apolygus lucorum</name>
    <name type="common">Small green plant bug</name>
    <name type="synonym">Lygocoris lucorum</name>
    <dbReference type="NCBI Taxonomy" id="248454"/>
    <lineage>
        <taxon>Eukaryota</taxon>
        <taxon>Metazoa</taxon>
        <taxon>Ecdysozoa</taxon>
        <taxon>Arthropoda</taxon>
        <taxon>Hexapoda</taxon>
        <taxon>Insecta</taxon>
        <taxon>Pterygota</taxon>
        <taxon>Neoptera</taxon>
        <taxon>Paraneoptera</taxon>
        <taxon>Hemiptera</taxon>
        <taxon>Heteroptera</taxon>
        <taxon>Panheteroptera</taxon>
        <taxon>Cimicomorpha</taxon>
        <taxon>Miridae</taxon>
        <taxon>Mirini</taxon>
        <taxon>Apolygus</taxon>
    </lineage>
</organism>
<proteinExistence type="inferred from homology"/>
<keyword evidence="9" id="KW-0807">Transducer</keyword>
<feature type="region of interest" description="Disordered" evidence="10">
    <location>
        <begin position="725"/>
        <end position="745"/>
    </location>
</feature>
<dbReference type="PANTHER" id="PTHR24248:SF66">
    <property type="entry name" value="OCTOPAMINE RECEPTOR BETA-3R"/>
    <property type="match status" value="1"/>
</dbReference>
<dbReference type="InterPro" id="IPR017452">
    <property type="entry name" value="GPCR_Rhodpsn_7TM"/>
</dbReference>
<dbReference type="GO" id="GO:0005886">
    <property type="term" value="C:plasma membrane"/>
    <property type="evidence" value="ECO:0007669"/>
    <property type="project" value="UniProtKB-SubCell"/>
</dbReference>
<keyword evidence="5 11" id="KW-1133">Transmembrane helix</keyword>
<comment type="subcellular location">
    <subcellularLocation>
        <location evidence="1">Cell membrane</location>
        <topology evidence="1">Multi-pass membrane protein</topology>
    </subcellularLocation>
</comment>
<evidence type="ECO:0000256" key="9">
    <source>
        <dbReference type="ARBA" id="ARBA00023224"/>
    </source>
</evidence>
<dbReference type="AlphaFoldDB" id="A0A8S9XQQ4"/>
<keyword evidence="4 11" id="KW-0812">Transmembrane</keyword>
<dbReference type="EMBL" id="WIXP02000006">
    <property type="protein sequence ID" value="KAF6209915.1"/>
    <property type="molecule type" value="Genomic_DNA"/>
</dbReference>
<feature type="region of interest" description="Disordered" evidence="10">
    <location>
        <begin position="46"/>
        <end position="101"/>
    </location>
</feature>
<dbReference type="PANTHER" id="PTHR24248">
    <property type="entry name" value="ADRENERGIC RECEPTOR-RELATED G-PROTEIN COUPLED RECEPTOR"/>
    <property type="match status" value="1"/>
</dbReference>
<dbReference type="PRINTS" id="PR00237">
    <property type="entry name" value="GPCRRHODOPSN"/>
</dbReference>
<feature type="compositionally biased region" description="Polar residues" evidence="10">
    <location>
        <begin position="72"/>
        <end position="90"/>
    </location>
</feature>
<evidence type="ECO:0000259" key="12">
    <source>
        <dbReference type="PROSITE" id="PS50262"/>
    </source>
</evidence>
<keyword evidence="14" id="KW-1185">Reference proteome</keyword>
<keyword evidence="3" id="KW-1003">Cell membrane</keyword>
<name>A0A8S9XQQ4_APOLU</name>
<protein>
    <recommendedName>
        <fullName evidence="12">G-protein coupled receptors family 1 profile domain-containing protein</fullName>
    </recommendedName>
</protein>
<feature type="compositionally biased region" description="Basic residues" evidence="10">
    <location>
        <begin position="47"/>
        <end position="56"/>
    </location>
</feature>
<keyword evidence="7 11" id="KW-0472">Membrane</keyword>
<dbReference type="GO" id="GO:0071880">
    <property type="term" value="P:adenylate cyclase-activating adrenergic receptor signaling pathway"/>
    <property type="evidence" value="ECO:0007669"/>
    <property type="project" value="TreeGrafter"/>
</dbReference>
<dbReference type="GO" id="GO:0004989">
    <property type="term" value="F:octopamine receptor activity"/>
    <property type="evidence" value="ECO:0007669"/>
    <property type="project" value="TreeGrafter"/>
</dbReference>
<gene>
    <name evidence="13" type="ORF">GE061_015669</name>
</gene>
<sequence>MLELVPMARYVWQRWNEERREKIYKEAVRQREALSRTSSNIILNSIHQHRRGHPHYTPRLLPPPADGDLSPATLSSDPDSRHSSGASTTPLPIKPAQINSNGNAKWYTVPEVEGSPQLKEPPDKVHSPRQDHVHFVEPDTDSCNSNRRTHFSRWSFLQTVKQAKDIRITLQQRIKQWEAGEFVPLIEVTEEADKMLKRSRARMGDDEYKVKVFHRLVLRGKVREALRWLTEGGGGKILGPRTELDSSSRTVMDELKDKHPSPINPDAQCYELPTGMHEMPSLQQVLVTAEHVENVARSLHGGGGPGGSSSEQWMDYLLRYGRASLRLRNAVGALASKLANEEVARDTIKALVASRLVALDKSPGVRPVGVGECLRRILGKCMALVTGEDVMMACGARQLAGGLSAGVEGAVHAMSTIFEQKATGSSNWGFLMVDANNAFNTINRKLALWQVRVYWPRCARFIYNTYRGYAELVIRGEQESLLSKEGVRQGDPLSMLVYSLATVPLINELETSEVTQCWYADDSSAQGSLQSLKSWWDKLNQVGPGYGYFPQGRKTSLVVHPAEVEEAQGVFCGTGITVVTGHRFLGGYVGQPEGKQQFVEAKVQDWVQQVEKLSEAGVHQPQAAHAVFCKSAQFRWQYLQRVIASREEEYYPLKSVIRGKFIPAIVGGVVTDDEAEIFSLPVNKGGMAVTDPVRGVRMAHEISQEGSRELLSAFRDRREIDVQEHRRRVSEAKKTSRGRRSEEEDTKLRNALEKLTADRRRAIERIFRESLSEYLYERYLLDLLIVIGIQGDHKTRTTVRTATSWRTEHKAARTLGIIMGVFMICWLPFFLWYVITSLCGDACYCPDLVVSVLFWIGYFNSALNPLIYAYFNRDFREAFKNTLICAFPCCFTCCPKAETPVQYV</sequence>
<comment type="caution">
    <text evidence="13">The sequence shown here is derived from an EMBL/GenBank/DDBJ whole genome shotgun (WGS) entry which is preliminary data.</text>
</comment>
<dbReference type="OrthoDB" id="7388703at2759"/>
<feature type="transmembrane region" description="Helical" evidence="11">
    <location>
        <begin position="848"/>
        <end position="871"/>
    </location>
</feature>
<evidence type="ECO:0000256" key="3">
    <source>
        <dbReference type="ARBA" id="ARBA00022475"/>
    </source>
</evidence>
<evidence type="ECO:0000256" key="2">
    <source>
        <dbReference type="ARBA" id="ARBA00010663"/>
    </source>
</evidence>
<evidence type="ECO:0000313" key="14">
    <source>
        <dbReference type="Proteomes" id="UP000466442"/>
    </source>
</evidence>
<dbReference type="InterPro" id="IPR000276">
    <property type="entry name" value="GPCR_Rhodpsn"/>
</dbReference>
<dbReference type="Pfam" id="PF00001">
    <property type="entry name" value="7tm_1"/>
    <property type="match status" value="1"/>
</dbReference>
<dbReference type="Gene3D" id="1.20.1070.10">
    <property type="entry name" value="Rhodopsin 7-helix transmembrane proteins"/>
    <property type="match status" value="1"/>
</dbReference>
<evidence type="ECO:0000313" key="13">
    <source>
        <dbReference type="EMBL" id="KAF6209915.1"/>
    </source>
</evidence>
<evidence type="ECO:0000256" key="11">
    <source>
        <dbReference type="SAM" id="Phobius"/>
    </source>
</evidence>
<reference evidence="13" key="1">
    <citation type="journal article" date="2021" name="Mol. Ecol. Resour.">
        <title>Apolygus lucorum genome provides insights into omnivorousness and mesophyll feeding.</title>
        <authorList>
            <person name="Liu Y."/>
            <person name="Liu H."/>
            <person name="Wang H."/>
            <person name="Huang T."/>
            <person name="Liu B."/>
            <person name="Yang B."/>
            <person name="Yin L."/>
            <person name="Li B."/>
            <person name="Zhang Y."/>
            <person name="Zhang S."/>
            <person name="Jiang F."/>
            <person name="Zhang X."/>
            <person name="Ren Y."/>
            <person name="Wang B."/>
            <person name="Wang S."/>
            <person name="Lu Y."/>
            <person name="Wu K."/>
            <person name="Fan W."/>
            <person name="Wang G."/>
        </authorList>
    </citation>
    <scope>NUCLEOTIDE SEQUENCE</scope>
    <source>
        <strain evidence="13">12Hb</strain>
    </source>
</reference>
<evidence type="ECO:0000256" key="8">
    <source>
        <dbReference type="ARBA" id="ARBA00023170"/>
    </source>
</evidence>
<feature type="domain" description="G-protein coupled receptors family 1 profile" evidence="12">
    <location>
        <begin position="779"/>
        <end position="868"/>
    </location>
</feature>
<dbReference type="GO" id="GO:0043410">
    <property type="term" value="P:positive regulation of MAPK cascade"/>
    <property type="evidence" value="ECO:0007669"/>
    <property type="project" value="TreeGrafter"/>
</dbReference>
<evidence type="ECO:0000256" key="4">
    <source>
        <dbReference type="ARBA" id="ARBA00022692"/>
    </source>
</evidence>
<dbReference type="Proteomes" id="UP000466442">
    <property type="component" value="Unassembled WGS sequence"/>
</dbReference>
<accession>A0A8S9XQQ4</accession>
<evidence type="ECO:0000256" key="5">
    <source>
        <dbReference type="ARBA" id="ARBA00022989"/>
    </source>
</evidence>
<dbReference type="PROSITE" id="PS50262">
    <property type="entry name" value="G_PROTEIN_RECEP_F1_2"/>
    <property type="match status" value="1"/>
</dbReference>
<evidence type="ECO:0000256" key="1">
    <source>
        <dbReference type="ARBA" id="ARBA00004651"/>
    </source>
</evidence>
<keyword evidence="8" id="KW-0675">Receptor</keyword>
<evidence type="ECO:0000256" key="7">
    <source>
        <dbReference type="ARBA" id="ARBA00023136"/>
    </source>
</evidence>
<comment type="similarity">
    <text evidence="2">Belongs to the G-protein coupled receptor 1 family.</text>
</comment>
<dbReference type="SUPFAM" id="SSF81321">
    <property type="entry name" value="Family A G protein-coupled receptor-like"/>
    <property type="match status" value="1"/>
</dbReference>
<evidence type="ECO:0000256" key="6">
    <source>
        <dbReference type="ARBA" id="ARBA00023040"/>
    </source>
</evidence>
<evidence type="ECO:0000256" key="10">
    <source>
        <dbReference type="SAM" id="MobiDB-lite"/>
    </source>
</evidence>